<keyword evidence="3" id="KW-1185">Reference proteome</keyword>
<feature type="transmembrane region" description="Helical" evidence="1">
    <location>
        <begin position="7"/>
        <end position="26"/>
    </location>
</feature>
<name>A0ABT6FAM1_9BACT</name>
<dbReference type="Proteomes" id="UP001216907">
    <property type="component" value="Unassembled WGS sequence"/>
</dbReference>
<evidence type="ECO:0000313" key="3">
    <source>
        <dbReference type="Proteomes" id="UP001216907"/>
    </source>
</evidence>
<evidence type="ECO:0000313" key="2">
    <source>
        <dbReference type="EMBL" id="MDG3004610.1"/>
    </source>
</evidence>
<keyword evidence="1" id="KW-0812">Transmembrane</keyword>
<proteinExistence type="predicted"/>
<dbReference type="EMBL" id="JARRAG010000002">
    <property type="protein sequence ID" value="MDG3004610.1"/>
    <property type="molecule type" value="Genomic_DNA"/>
</dbReference>
<keyword evidence="1" id="KW-0472">Membrane</keyword>
<dbReference type="InterPro" id="IPR019235">
    <property type="entry name" value="DUF2178_TM"/>
</dbReference>
<feature type="transmembrane region" description="Helical" evidence="1">
    <location>
        <begin position="71"/>
        <end position="93"/>
    </location>
</feature>
<comment type="caution">
    <text evidence="2">The sequence shown here is derived from an EMBL/GenBank/DDBJ whole genome shotgun (WGS) entry which is preliminary data.</text>
</comment>
<dbReference type="RefSeq" id="WP_277860965.1">
    <property type="nucleotide sequence ID" value="NZ_JARRAG010000002.1"/>
</dbReference>
<evidence type="ECO:0000256" key="1">
    <source>
        <dbReference type="SAM" id="Phobius"/>
    </source>
</evidence>
<accession>A0ABT6FAM1</accession>
<protein>
    <submittedName>
        <fullName evidence="2">Uncharacterized protein</fullName>
    </submittedName>
</protein>
<feature type="transmembrane region" description="Helical" evidence="1">
    <location>
        <begin position="99"/>
        <end position="122"/>
    </location>
</feature>
<feature type="transmembrane region" description="Helical" evidence="1">
    <location>
        <begin position="32"/>
        <end position="50"/>
    </location>
</feature>
<gene>
    <name evidence="2" type="ORF">PZE19_12555</name>
</gene>
<dbReference type="Pfam" id="PF09946">
    <property type="entry name" value="DUF2178"/>
    <property type="match status" value="1"/>
</dbReference>
<organism evidence="2 3">
    <name type="scientific">Paludisphaera mucosa</name>
    <dbReference type="NCBI Taxonomy" id="3030827"/>
    <lineage>
        <taxon>Bacteria</taxon>
        <taxon>Pseudomonadati</taxon>
        <taxon>Planctomycetota</taxon>
        <taxon>Planctomycetia</taxon>
        <taxon>Isosphaerales</taxon>
        <taxon>Isosphaeraceae</taxon>
        <taxon>Paludisphaera</taxon>
    </lineage>
</organism>
<sequence>MSASQKHAWFNLTVVAATVVTVLALVPMLGPGAQGGFALLGLLGLGPIFFRRRAGVVVADERDLEIQRRSMLIAYVVFWLAFVIACVSLPAFYGWRGSVPVAVVQSSVWCAWILVVGVASIATLSMDRLGEADAS</sequence>
<reference evidence="2 3" key="1">
    <citation type="submission" date="2023-03" db="EMBL/GenBank/DDBJ databases">
        <title>Paludisphaera mucosa sp. nov. a novel planctomycete from northern fen.</title>
        <authorList>
            <person name="Ivanova A."/>
        </authorList>
    </citation>
    <scope>NUCLEOTIDE SEQUENCE [LARGE SCALE GENOMIC DNA]</scope>
    <source>
        <strain evidence="2 3">Pla2</strain>
    </source>
</reference>
<keyword evidence="1" id="KW-1133">Transmembrane helix</keyword>